<dbReference type="Gene3D" id="1.10.8.60">
    <property type="match status" value="1"/>
</dbReference>
<gene>
    <name evidence="8" type="ORF">F8A88_02695</name>
</gene>
<dbReference type="PROSITE" id="PS50045">
    <property type="entry name" value="SIGMA54_INTERACT_4"/>
    <property type="match status" value="1"/>
</dbReference>
<evidence type="ECO:0000259" key="7">
    <source>
        <dbReference type="PROSITE" id="PS50885"/>
    </source>
</evidence>
<dbReference type="FunFam" id="3.40.50.300:FF:000006">
    <property type="entry name" value="DNA-binding transcriptional regulator NtrC"/>
    <property type="match status" value="1"/>
</dbReference>
<proteinExistence type="predicted"/>
<keyword evidence="5" id="KW-0472">Membrane</keyword>
<feature type="transmembrane region" description="Helical" evidence="5">
    <location>
        <begin position="361"/>
        <end position="383"/>
    </location>
</feature>
<keyword evidence="1" id="KW-0547">Nucleotide-binding</keyword>
<dbReference type="InterPro" id="IPR025662">
    <property type="entry name" value="Sigma_54_int_dom_ATP-bd_1"/>
</dbReference>
<evidence type="ECO:0000313" key="8">
    <source>
        <dbReference type="EMBL" id="KAB1443190.1"/>
    </source>
</evidence>
<evidence type="ECO:0000256" key="1">
    <source>
        <dbReference type="ARBA" id="ARBA00022741"/>
    </source>
</evidence>
<dbReference type="Pfam" id="PF25601">
    <property type="entry name" value="AAA_lid_14"/>
    <property type="match status" value="1"/>
</dbReference>
<dbReference type="InterPro" id="IPR036388">
    <property type="entry name" value="WH-like_DNA-bd_sf"/>
</dbReference>
<dbReference type="SMART" id="SM00382">
    <property type="entry name" value="AAA"/>
    <property type="match status" value="1"/>
</dbReference>
<dbReference type="GO" id="GO:0005524">
    <property type="term" value="F:ATP binding"/>
    <property type="evidence" value="ECO:0007669"/>
    <property type="project" value="UniProtKB-KW"/>
</dbReference>
<keyword evidence="9" id="KW-1185">Reference proteome</keyword>
<dbReference type="InterPro" id="IPR027417">
    <property type="entry name" value="P-loop_NTPase"/>
</dbReference>
<dbReference type="InterPro" id="IPR025944">
    <property type="entry name" value="Sigma_54_int_dom_CS"/>
</dbReference>
<dbReference type="PROSITE" id="PS00675">
    <property type="entry name" value="SIGMA54_INTERACT_1"/>
    <property type="match status" value="1"/>
</dbReference>
<dbReference type="SUPFAM" id="SSF52540">
    <property type="entry name" value="P-loop containing nucleoside triphosphate hydrolases"/>
    <property type="match status" value="1"/>
</dbReference>
<dbReference type="Gene3D" id="6.10.340.10">
    <property type="match status" value="1"/>
</dbReference>
<dbReference type="SMART" id="SM00304">
    <property type="entry name" value="HAMP"/>
    <property type="match status" value="1"/>
</dbReference>
<keyword evidence="3" id="KW-0805">Transcription regulation</keyword>
<keyword evidence="4" id="KW-0804">Transcription</keyword>
<keyword evidence="2" id="KW-0067">ATP-binding</keyword>
<dbReference type="Proteomes" id="UP000438699">
    <property type="component" value="Unassembled WGS sequence"/>
</dbReference>
<dbReference type="Gene3D" id="1.10.10.10">
    <property type="entry name" value="Winged helix-like DNA-binding domain superfamily/Winged helix DNA-binding domain"/>
    <property type="match status" value="1"/>
</dbReference>
<feature type="domain" description="HAMP" evidence="7">
    <location>
        <begin position="385"/>
        <end position="438"/>
    </location>
</feature>
<evidence type="ECO:0000256" key="4">
    <source>
        <dbReference type="ARBA" id="ARBA00023163"/>
    </source>
</evidence>
<feature type="domain" description="Sigma-54 factor interaction" evidence="6">
    <location>
        <begin position="476"/>
        <end position="705"/>
    </location>
</feature>
<dbReference type="InterPro" id="IPR003593">
    <property type="entry name" value="AAA+_ATPase"/>
</dbReference>
<evidence type="ECO:0000256" key="3">
    <source>
        <dbReference type="ARBA" id="ARBA00023015"/>
    </source>
</evidence>
<protein>
    <submittedName>
        <fullName evidence="8">HAMP domain-containing protein</fullName>
    </submittedName>
</protein>
<name>A0A6N6N4M9_9BACT</name>
<evidence type="ECO:0000256" key="2">
    <source>
        <dbReference type="ARBA" id="ARBA00022840"/>
    </source>
</evidence>
<dbReference type="InterPro" id="IPR003660">
    <property type="entry name" value="HAMP_dom"/>
</dbReference>
<dbReference type="GO" id="GO:0006355">
    <property type="term" value="P:regulation of DNA-templated transcription"/>
    <property type="evidence" value="ECO:0007669"/>
    <property type="project" value="InterPro"/>
</dbReference>
<organism evidence="8 9">
    <name type="scientific">Pseudodesulfovibrio senegalensis</name>
    <dbReference type="NCBI Taxonomy" id="1721087"/>
    <lineage>
        <taxon>Bacteria</taxon>
        <taxon>Pseudomonadati</taxon>
        <taxon>Thermodesulfobacteriota</taxon>
        <taxon>Desulfovibrionia</taxon>
        <taxon>Desulfovibrionales</taxon>
        <taxon>Desulfovibrionaceae</taxon>
    </lineage>
</organism>
<reference evidence="8 9" key="1">
    <citation type="journal article" date="2017" name="Int. J. Syst. Evol. Microbiol.">
        <title>Desulfovibrio senegalensis sp. nov., a mesophilic sulfate reducer isolated from marine sediment.</title>
        <authorList>
            <person name="Thioye A."/>
            <person name="Gam Z.B.A."/>
            <person name="Mbengue M."/>
            <person name="Cayol J.L."/>
            <person name="Joseph-Bartoli M."/>
            <person name="Toure-Kane C."/>
            <person name="Labat M."/>
        </authorList>
    </citation>
    <scope>NUCLEOTIDE SEQUENCE [LARGE SCALE GENOMIC DNA]</scope>
    <source>
        <strain evidence="8 9">DSM 101509</strain>
    </source>
</reference>
<dbReference type="GO" id="GO:0016020">
    <property type="term" value="C:membrane"/>
    <property type="evidence" value="ECO:0007669"/>
    <property type="project" value="InterPro"/>
</dbReference>
<evidence type="ECO:0000256" key="5">
    <source>
        <dbReference type="SAM" id="Phobius"/>
    </source>
</evidence>
<dbReference type="PROSITE" id="PS50885">
    <property type="entry name" value="HAMP"/>
    <property type="match status" value="1"/>
</dbReference>
<dbReference type="Pfam" id="PF00158">
    <property type="entry name" value="Sigma54_activat"/>
    <property type="match status" value="1"/>
</dbReference>
<accession>A0A6N6N4M9</accession>
<dbReference type="AlphaFoldDB" id="A0A6N6N4M9"/>
<comment type="caution">
    <text evidence="8">The sequence shown here is derived from an EMBL/GenBank/DDBJ whole genome shotgun (WGS) entry which is preliminary data.</text>
</comment>
<dbReference type="CDD" id="cd00009">
    <property type="entry name" value="AAA"/>
    <property type="match status" value="1"/>
</dbReference>
<keyword evidence="5" id="KW-0812">Transmembrane</keyword>
<dbReference type="EMBL" id="WAIE01000001">
    <property type="protein sequence ID" value="KAB1443190.1"/>
    <property type="molecule type" value="Genomic_DNA"/>
</dbReference>
<sequence length="826" mass="91587">MLFFAGLGLRGRLMAALIPSLVCILLAAGLCNYSVSSHYINVALERFVRLQNLAVAHEVERFLELAREDLLFAAHGRQTESSMRQFLAGKVGSGGIRYLDFSYIAPSGNGHICFVRHHDRIERLDSKRLMRVVPNPLLLLNDNPQLEFGQVWASPVMEVEYPLSETGVENAVTRQQVIRFVTPYHMEGQAHAGVLMLSVCATDLRDILTLYNSEDSPLWAFPRSSELRYDYMIDPDGWMLFQSAVDGFGKDSVPRHSKPGGLSTYLARSGYEGTLGRPGLRNAFRPNSGHEDYWRMLENVREGESGLLHIRDSVSGSGVDDFFFAYAPVWFNGGAGNTKVLYGGLVRVDRSILPIVAGYQYLDVMLVVTVLAIMVMALLIYWLGRKLTSPIRRLSDQLNSLREVDNLEEVDIPYGGRDIDELKNSVNALVRRISRQMEEIREKDEAILNVNLREPADLSREQGLLDEARLNVLPDIIGTGTRMAELRNDVLKAAGVDVDVLVTGETGTGKQLVAEAIHGQSRRHAGPFISINCGALDENLLLDALFGHVKGAFTEARGDRNGAFLEAGGGTLFLDEIQSASPRVQQSLLRALSIRKIKPLGSDVEIPVDVRIIAATNVDLSEMIEEGTFREDLYYRLKVVSINSPALRDHPENIPLLALHYLRQAEQLTGRSHLELSRGAVRKLSGYSWPGNIRELVNSITRAVVMAETDVIEAEEIRLEGAVQDIPASLSLEPRAEEGDAECVEATAPRERGASVEREFSLNPRQQQAWEIISKRGGISRSEYQDIVGGDLSPRTANYDLNEFVSKGLLVKVGKGPATRYVVAEE</sequence>
<dbReference type="PROSITE" id="PS00688">
    <property type="entry name" value="SIGMA54_INTERACT_3"/>
    <property type="match status" value="1"/>
</dbReference>
<dbReference type="Gene3D" id="3.40.50.300">
    <property type="entry name" value="P-loop containing nucleotide triphosphate hydrolases"/>
    <property type="match status" value="1"/>
</dbReference>
<dbReference type="PANTHER" id="PTHR32071">
    <property type="entry name" value="TRANSCRIPTIONAL REGULATORY PROTEIN"/>
    <property type="match status" value="1"/>
</dbReference>
<dbReference type="GO" id="GO:0007165">
    <property type="term" value="P:signal transduction"/>
    <property type="evidence" value="ECO:0007669"/>
    <property type="project" value="InterPro"/>
</dbReference>
<dbReference type="InterPro" id="IPR058031">
    <property type="entry name" value="AAA_lid_NorR"/>
</dbReference>
<evidence type="ECO:0000259" key="6">
    <source>
        <dbReference type="PROSITE" id="PS50045"/>
    </source>
</evidence>
<evidence type="ECO:0000313" key="9">
    <source>
        <dbReference type="Proteomes" id="UP000438699"/>
    </source>
</evidence>
<dbReference type="InterPro" id="IPR002078">
    <property type="entry name" value="Sigma_54_int"/>
</dbReference>
<keyword evidence="5" id="KW-1133">Transmembrane helix</keyword>